<evidence type="ECO:0000256" key="1">
    <source>
        <dbReference type="ARBA" id="ARBA00023015"/>
    </source>
</evidence>
<name>A0A841DE88_PLAVE</name>
<comment type="caution">
    <text evidence="6">The sequence shown here is derived from an EMBL/GenBank/DDBJ whole genome shotgun (WGS) entry which is preliminary data.</text>
</comment>
<keyword evidence="3" id="KW-0804">Transcription</keyword>
<dbReference type="Pfam" id="PF00392">
    <property type="entry name" value="GntR"/>
    <property type="match status" value="1"/>
</dbReference>
<dbReference type="GO" id="GO:0045892">
    <property type="term" value="P:negative regulation of DNA-templated transcription"/>
    <property type="evidence" value="ECO:0007669"/>
    <property type="project" value="TreeGrafter"/>
</dbReference>
<dbReference type="InterPro" id="IPR050679">
    <property type="entry name" value="Bact_HTH_transcr_reg"/>
</dbReference>
<evidence type="ECO:0000256" key="3">
    <source>
        <dbReference type="ARBA" id="ARBA00023163"/>
    </source>
</evidence>
<dbReference type="GO" id="GO:0003700">
    <property type="term" value="F:DNA-binding transcription factor activity"/>
    <property type="evidence" value="ECO:0007669"/>
    <property type="project" value="InterPro"/>
</dbReference>
<accession>A0A841DE88</accession>
<evidence type="ECO:0000313" key="7">
    <source>
        <dbReference type="Proteomes" id="UP000562352"/>
    </source>
</evidence>
<feature type="region of interest" description="Disordered" evidence="4">
    <location>
        <begin position="67"/>
        <end position="94"/>
    </location>
</feature>
<dbReference type="SUPFAM" id="SSF46785">
    <property type="entry name" value="Winged helix' DNA-binding domain"/>
    <property type="match status" value="1"/>
</dbReference>
<dbReference type="InterPro" id="IPR036388">
    <property type="entry name" value="WH-like_DNA-bd_sf"/>
</dbReference>
<keyword evidence="1" id="KW-0805">Transcription regulation</keyword>
<dbReference type="GO" id="GO:0003677">
    <property type="term" value="F:DNA binding"/>
    <property type="evidence" value="ECO:0007669"/>
    <property type="project" value="UniProtKB-KW"/>
</dbReference>
<sequence>MGTTDRRRPYLRIADDIRREIAAGRYAVGEQLPVARELADKYGVAMMTIGNALAVLRDEGLIETRQGSGSFVLRTPDEEAPRPAVTGGSDEEHSEEFLLISQQLQEIREHVKKLSFRLDELDARTRPDRPEQ</sequence>
<dbReference type="Proteomes" id="UP000562352">
    <property type="component" value="Unassembled WGS sequence"/>
</dbReference>
<protein>
    <submittedName>
        <fullName evidence="6">DNA-binding GntR family transcriptional regulator</fullName>
    </submittedName>
</protein>
<gene>
    <name evidence="6" type="ORF">FHS22_005910</name>
</gene>
<dbReference type="InterPro" id="IPR036390">
    <property type="entry name" value="WH_DNA-bd_sf"/>
</dbReference>
<proteinExistence type="predicted"/>
<dbReference type="RefSeq" id="WP_184946883.1">
    <property type="nucleotide sequence ID" value="NZ_BAAAWZ010000001.1"/>
</dbReference>
<dbReference type="PANTHER" id="PTHR44846">
    <property type="entry name" value="MANNOSYL-D-GLYCERATE TRANSPORT/METABOLISM SYSTEM REPRESSOR MNGR-RELATED"/>
    <property type="match status" value="1"/>
</dbReference>
<evidence type="ECO:0000256" key="4">
    <source>
        <dbReference type="SAM" id="MobiDB-lite"/>
    </source>
</evidence>
<keyword evidence="2 6" id="KW-0238">DNA-binding</keyword>
<reference evidence="6 7" key="1">
    <citation type="submission" date="2020-08" db="EMBL/GenBank/DDBJ databases">
        <title>Genomic Encyclopedia of Type Strains, Phase III (KMG-III): the genomes of soil and plant-associated and newly described type strains.</title>
        <authorList>
            <person name="Whitman W."/>
        </authorList>
    </citation>
    <scope>NUCLEOTIDE SEQUENCE [LARGE SCALE GENOMIC DNA]</scope>
    <source>
        <strain evidence="6 7">CECT 3303</strain>
    </source>
</reference>
<dbReference type="PANTHER" id="PTHR44846:SF17">
    <property type="entry name" value="GNTR-FAMILY TRANSCRIPTIONAL REGULATOR"/>
    <property type="match status" value="1"/>
</dbReference>
<dbReference type="CDD" id="cd07377">
    <property type="entry name" value="WHTH_GntR"/>
    <property type="match status" value="1"/>
</dbReference>
<dbReference type="Gene3D" id="1.10.10.10">
    <property type="entry name" value="Winged helix-like DNA-binding domain superfamily/Winged helix DNA-binding domain"/>
    <property type="match status" value="1"/>
</dbReference>
<dbReference type="PROSITE" id="PS50949">
    <property type="entry name" value="HTH_GNTR"/>
    <property type="match status" value="1"/>
</dbReference>
<dbReference type="AlphaFoldDB" id="A0A841DE88"/>
<dbReference type="EMBL" id="JACHJJ010000025">
    <property type="protein sequence ID" value="MBB5966618.1"/>
    <property type="molecule type" value="Genomic_DNA"/>
</dbReference>
<evidence type="ECO:0000259" key="5">
    <source>
        <dbReference type="PROSITE" id="PS50949"/>
    </source>
</evidence>
<evidence type="ECO:0000313" key="6">
    <source>
        <dbReference type="EMBL" id="MBB5966618.1"/>
    </source>
</evidence>
<organism evidence="6 7">
    <name type="scientific">Planomonospora venezuelensis</name>
    <dbReference type="NCBI Taxonomy" id="1999"/>
    <lineage>
        <taxon>Bacteria</taxon>
        <taxon>Bacillati</taxon>
        <taxon>Actinomycetota</taxon>
        <taxon>Actinomycetes</taxon>
        <taxon>Streptosporangiales</taxon>
        <taxon>Streptosporangiaceae</taxon>
        <taxon>Planomonospora</taxon>
    </lineage>
</organism>
<feature type="domain" description="HTH gntR-type" evidence="5">
    <location>
        <begin position="7"/>
        <end position="75"/>
    </location>
</feature>
<keyword evidence="7" id="KW-1185">Reference proteome</keyword>
<dbReference type="InterPro" id="IPR000524">
    <property type="entry name" value="Tscrpt_reg_HTH_GntR"/>
</dbReference>
<dbReference type="PRINTS" id="PR00035">
    <property type="entry name" value="HTHGNTR"/>
</dbReference>
<dbReference type="SMART" id="SM00345">
    <property type="entry name" value="HTH_GNTR"/>
    <property type="match status" value="1"/>
</dbReference>
<evidence type="ECO:0000256" key="2">
    <source>
        <dbReference type="ARBA" id="ARBA00023125"/>
    </source>
</evidence>